<name>B1XY71_LEPCP</name>
<keyword evidence="1" id="KW-0812">Transmembrane</keyword>
<feature type="transmembrane region" description="Helical" evidence="1">
    <location>
        <begin position="75"/>
        <end position="94"/>
    </location>
</feature>
<evidence type="ECO:0000313" key="3">
    <source>
        <dbReference type="EMBL" id="ACB33972.1"/>
    </source>
</evidence>
<keyword evidence="1" id="KW-0472">Membrane</keyword>
<dbReference type="SUPFAM" id="SSF103481">
    <property type="entry name" value="Multidrug resistance efflux transporter EmrE"/>
    <property type="match status" value="2"/>
</dbReference>
<accession>B1XY71</accession>
<feature type="transmembrane region" description="Helical" evidence="1">
    <location>
        <begin position="100"/>
        <end position="119"/>
    </location>
</feature>
<feature type="transmembrane region" description="Helical" evidence="1">
    <location>
        <begin position="153"/>
        <end position="173"/>
    </location>
</feature>
<evidence type="ECO:0000313" key="4">
    <source>
        <dbReference type="Proteomes" id="UP000001693"/>
    </source>
</evidence>
<dbReference type="PANTHER" id="PTHR22911">
    <property type="entry name" value="ACYL-MALONYL CONDENSING ENZYME-RELATED"/>
    <property type="match status" value="1"/>
</dbReference>
<feature type="transmembrane region" description="Helical" evidence="1">
    <location>
        <begin position="185"/>
        <end position="204"/>
    </location>
</feature>
<protein>
    <recommendedName>
        <fullName evidence="2">EamA domain-containing protein</fullName>
    </recommendedName>
</protein>
<organism evidence="3 4">
    <name type="scientific">Leptothrix cholodnii (strain ATCC 51168 / LMG 8142 / SP-6)</name>
    <name type="common">Leptothrix discophora (strain SP-6)</name>
    <dbReference type="NCBI Taxonomy" id="395495"/>
    <lineage>
        <taxon>Bacteria</taxon>
        <taxon>Pseudomonadati</taxon>
        <taxon>Pseudomonadota</taxon>
        <taxon>Betaproteobacteria</taxon>
        <taxon>Burkholderiales</taxon>
        <taxon>Sphaerotilaceae</taxon>
        <taxon>Leptothrix</taxon>
    </lineage>
</organism>
<dbReference type="HOGENOM" id="CLU_033863_17_1_4"/>
<keyword evidence="4" id="KW-1185">Reference proteome</keyword>
<dbReference type="PANTHER" id="PTHR22911:SF135">
    <property type="entry name" value="BLR4310 PROTEIN"/>
    <property type="match status" value="1"/>
</dbReference>
<keyword evidence="1" id="KW-1133">Transmembrane helix</keyword>
<evidence type="ECO:0000259" key="2">
    <source>
        <dbReference type="Pfam" id="PF00892"/>
    </source>
</evidence>
<feature type="domain" description="EamA" evidence="2">
    <location>
        <begin position="154"/>
        <end position="284"/>
    </location>
</feature>
<dbReference type="EMBL" id="CP001013">
    <property type="protein sequence ID" value="ACB33972.1"/>
    <property type="molecule type" value="Genomic_DNA"/>
</dbReference>
<evidence type="ECO:0000256" key="1">
    <source>
        <dbReference type="SAM" id="Phobius"/>
    </source>
</evidence>
<feature type="transmembrane region" description="Helical" evidence="1">
    <location>
        <begin position="37"/>
        <end position="54"/>
    </location>
</feature>
<feature type="transmembrane region" description="Helical" evidence="1">
    <location>
        <begin position="248"/>
        <end position="266"/>
    </location>
</feature>
<feature type="domain" description="EamA" evidence="2">
    <location>
        <begin position="8"/>
        <end position="142"/>
    </location>
</feature>
<proteinExistence type="predicted"/>
<feature type="transmembrane region" description="Helical" evidence="1">
    <location>
        <begin position="216"/>
        <end position="236"/>
    </location>
</feature>
<sequence length="305" mass="32011" precursor="true">MKLSHSRAVLVMLLVTLLWSIAGVVSRHLEAARSFEVTFWRSAACALALLVILARQRGGLRALWRGIGEGGALMWWSGLCWSVMFTAFMMALTLTTVANVLITMALAPLFTALISRVWLGHRLAPRTWVAIVVAGAGIAWMFGSQLSGEGAPLLGTLVALTVPIGGAIMWTLAQHNVRQHPDQRADMLLAVLIGAVISSLLTLPPAWPLQGTLRDIGLLSMLGVVQLAIPCLLAVAAGKVLKAPEASLLGLLEIIFGVTWTWLGTAESPTPAVLGGGALVIGALAANEALALFGSRRLAAATGPA</sequence>
<feature type="transmembrane region" description="Helical" evidence="1">
    <location>
        <begin position="272"/>
        <end position="293"/>
    </location>
</feature>
<dbReference type="AlphaFoldDB" id="B1XY71"/>
<dbReference type="eggNOG" id="COG0697">
    <property type="taxonomic scope" value="Bacteria"/>
</dbReference>
<dbReference type="InterPro" id="IPR037185">
    <property type="entry name" value="EmrE-like"/>
</dbReference>
<dbReference type="InterPro" id="IPR000620">
    <property type="entry name" value="EamA_dom"/>
</dbReference>
<dbReference type="GO" id="GO:0016020">
    <property type="term" value="C:membrane"/>
    <property type="evidence" value="ECO:0007669"/>
    <property type="project" value="InterPro"/>
</dbReference>
<dbReference type="RefSeq" id="WP_012346733.1">
    <property type="nucleotide sequence ID" value="NC_010524.1"/>
</dbReference>
<dbReference type="OrthoDB" id="9149917at2"/>
<reference evidence="3 4" key="1">
    <citation type="submission" date="2008-03" db="EMBL/GenBank/DDBJ databases">
        <title>Complete sequence of Leptothrix cholodnii SP-6.</title>
        <authorList>
            <consortium name="US DOE Joint Genome Institute"/>
            <person name="Copeland A."/>
            <person name="Lucas S."/>
            <person name="Lapidus A."/>
            <person name="Glavina del Rio T."/>
            <person name="Dalin E."/>
            <person name="Tice H."/>
            <person name="Bruce D."/>
            <person name="Goodwin L."/>
            <person name="Pitluck S."/>
            <person name="Chertkov O."/>
            <person name="Brettin T."/>
            <person name="Detter J.C."/>
            <person name="Han C."/>
            <person name="Kuske C.R."/>
            <person name="Schmutz J."/>
            <person name="Larimer F."/>
            <person name="Land M."/>
            <person name="Hauser L."/>
            <person name="Kyrpides N."/>
            <person name="Lykidis A."/>
            <person name="Emerson D."/>
            <person name="Richardson P."/>
        </authorList>
    </citation>
    <scope>NUCLEOTIDE SEQUENCE [LARGE SCALE GENOMIC DNA]</scope>
    <source>
        <strain evidence="4">ATCC 51168 / LMG 8142 / SP-6</strain>
    </source>
</reference>
<dbReference type="Proteomes" id="UP000001693">
    <property type="component" value="Chromosome"/>
</dbReference>
<dbReference type="KEGG" id="lch:Lcho_1705"/>
<feature type="transmembrane region" description="Helical" evidence="1">
    <location>
        <begin position="128"/>
        <end position="147"/>
    </location>
</feature>
<gene>
    <name evidence="3" type="ordered locus">Lcho_1705</name>
</gene>
<dbReference type="STRING" id="395495.Lcho_1705"/>
<dbReference type="Pfam" id="PF00892">
    <property type="entry name" value="EamA"/>
    <property type="match status" value="2"/>
</dbReference>